<feature type="domain" description="Response regulatory" evidence="1">
    <location>
        <begin position="4"/>
        <end position="51"/>
    </location>
</feature>
<feature type="non-terminal residue" evidence="2">
    <location>
        <position position="51"/>
    </location>
</feature>
<comment type="caution">
    <text evidence="2">The sequence shown here is derived from an EMBL/GenBank/DDBJ whole genome shotgun (WGS) entry which is preliminary data.</text>
</comment>
<sequence length="51" mass="5846">MSIRILLADDHKITRQGLRSLLEKQDDMEVVAEAEEGRTAVRLAREFSPHI</sequence>
<accession>X1LDI1</accession>
<dbReference type="SUPFAM" id="SSF52172">
    <property type="entry name" value="CheY-like"/>
    <property type="match status" value="1"/>
</dbReference>
<name>X1LDI1_9ZZZZ</name>
<dbReference type="InterPro" id="IPR001789">
    <property type="entry name" value="Sig_transdc_resp-reg_receiver"/>
</dbReference>
<organism evidence="2">
    <name type="scientific">marine sediment metagenome</name>
    <dbReference type="NCBI Taxonomy" id="412755"/>
    <lineage>
        <taxon>unclassified sequences</taxon>
        <taxon>metagenomes</taxon>
        <taxon>ecological metagenomes</taxon>
    </lineage>
</organism>
<reference evidence="2" key="1">
    <citation type="journal article" date="2014" name="Front. Microbiol.">
        <title>High frequency of phylogenetically diverse reductive dehalogenase-homologous genes in deep subseafloor sedimentary metagenomes.</title>
        <authorList>
            <person name="Kawai M."/>
            <person name="Futagami T."/>
            <person name="Toyoda A."/>
            <person name="Takaki Y."/>
            <person name="Nishi S."/>
            <person name="Hori S."/>
            <person name="Arai W."/>
            <person name="Tsubouchi T."/>
            <person name="Morono Y."/>
            <person name="Uchiyama I."/>
            <person name="Ito T."/>
            <person name="Fujiyama A."/>
            <person name="Inagaki F."/>
            <person name="Takami H."/>
        </authorList>
    </citation>
    <scope>NUCLEOTIDE SEQUENCE</scope>
    <source>
        <strain evidence="2">Expedition CK06-06</strain>
    </source>
</reference>
<evidence type="ECO:0000259" key="1">
    <source>
        <dbReference type="PROSITE" id="PS50110"/>
    </source>
</evidence>
<dbReference type="Pfam" id="PF00072">
    <property type="entry name" value="Response_reg"/>
    <property type="match status" value="1"/>
</dbReference>
<dbReference type="EMBL" id="BARV01002455">
    <property type="protein sequence ID" value="GAH92198.1"/>
    <property type="molecule type" value="Genomic_DNA"/>
</dbReference>
<gene>
    <name evidence="2" type="ORF">S06H3_06333</name>
</gene>
<dbReference type="Gene3D" id="3.40.50.2300">
    <property type="match status" value="1"/>
</dbReference>
<proteinExistence type="predicted"/>
<dbReference type="AlphaFoldDB" id="X1LDI1"/>
<dbReference type="GO" id="GO:0000160">
    <property type="term" value="P:phosphorelay signal transduction system"/>
    <property type="evidence" value="ECO:0007669"/>
    <property type="project" value="InterPro"/>
</dbReference>
<dbReference type="InterPro" id="IPR011006">
    <property type="entry name" value="CheY-like_superfamily"/>
</dbReference>
<protein>
    <recommendedName>
        <fullName evidence="1">Response regulatory domain-containing protein</fullName>
    </recommendedName>
</protein>
<evidence type="ECO:0000313" key="2">
    <source>
        <dbReference type="EMBL" id="GAH92198.1"/>
    </source>
</evidence>
<dbReference type="PROSITE" id="PS50110">
    <property type="entry name" value="RESPONSE_REGULATORY"/>
    <property type="match status" value="1"/>
</dbReference>